<evidence type="ECO:0000256" key="4">
    <source>
        <dbReference type="ARBA" id="ARBA00022723"/>
    </source>
</evidence>
<dbReference type="EC" id="4.4.1.17" evidence="10"/>
<dbReference type="OrthoDB" id="4243at2759"/>
<comment type="subcellular location">
    <subcellularLocation>
        <location evidence="1 10">Mitochondrion inner membrane</location>
    </subcellularLocation>
</comment>
<proteinExistence type="inferred from homology"/>
<evidence type="ECO:0000313" key="12">
    <source>
        <dbReference type="EMBL" id="ORE01219.1"/>
    </source>
</evidence>
<evidence type="ECO:0000256" key="7">
    <source>
        <dbReference type="ARBA" id="ARBA00023128"/>
    </source>
</evidence>
<sequence length="203" mass="23753">MSVPEGCPMHQEQKKPESGCPVNHQKEKPQKPMPQPSQIPSGCPMHNSAQVNQDNMMPQLTQTKQPDQTIDLPTERVISSIPKSKDSEAKWEYPSPQQFYNALRRKGWETPEDEIETMVDIHNFLNEEAWQEVLKWEKKYKWIHTCQNSKTRRYVIDYYEAPEDVPGVPVFHLDIRPALDDVDSIMVRFKEAAKAKWEQWFSS</sequence>
<evidence type="ECO:0000256" key="11">
    <source>
        <dbReference type="SAM" id="MobiDB-lite"/>
    </source>
</evidence>
<dbReference type="EMBL" id="KV922166">
    <property type="protein sequence ID" value="ORE01219.1"/>
    <property type="molecule type" value="Genomic_DNA"/>
</dbReference>
<dbReference type="PANTHER" id="PTHR12743:SF3">
    <property type="entry name" value="HOLOCYTOCHROME-C SYNTHASE"/>
    <property type="match status" value="1"/>
</dbReference>
<evidence type="ECO:0000256" key="2">
    <source>
        <dbReference type="ARBA" id="ARBA00007255"/>
    </source>
</evidence>
<dbReference type="VEuPathDB" id="FungiDB:BCV72DRAFT_253222"/>
<gene>
    <name evidence="12" type="ORF">BCV72DRAFT_253222</name>
</gene>
<feature type="region of interest" description="Disordered" evidence="11">
    <location>
        <begin position="1"/>
        <end position="53"/>
    </location>
</feature>
<protein>
    <recommendedName>
        <fullName evidence="10">Holocytochrome c-type synthase</fullName>
        <ecNumber evidence="10">4.4.1.17</ecNumber>
    </recommendedName>
</protein>
<evidence type="ECO:0000256" key="9">
    <source>
        <dbReference type="ARBA" id="ARBA00023239"/>
    </source>
</evidence>
<dbReference type="Proteomes" id="UP000242414">
    <property type="component" value="Unassembled WGS sequence"/>
</dbReference>
<evidence type="ECO:0000256" key="6">
    <source>
        <dbReference type="ARBA" id="ARBA00023004"/>
    </source>
</evidence>
<keyword evidence="7 10" id="KW-0496">Mitochondrion</keyword>
<comment type="function">
    <text evidence="10">Lyase that catalyzes the covalent linking of the heme group to the cytochrome C apoprotein to produce the mature functional cytochrome.</text>
</comment>
<evidence type="ECO:0000256" key="10">
    <source>
        <dbReference type="RuleBase" id="RU363130"/>
    </source>
</evidence>
<keyword evidence="5 10" id="KW-0999">Mitochondrion inner membrane</keyword>
<name>A0A1X0QN92_RHIZD</name>
<comment type="similarity">
    <text evidence="2 10">Belongs to the cytochrome c-type heme lyase family.</text>
</comment>
<dbReference type="GO" id="GO:0004408">
    <property type="term" value="F:holocytochrome-c synthase activity"/>
    <property type="evidence" value="ECO:0007669"/>
    <property type="project" value="UniProtKB-EC"/>
</dbReference>
<dbReference type="PROSITE" id="PS00821">
    <property type="entry name" value="CYTO_HEME_LYASE_1"/>
    <property type="match status" value="1"/>
</dbReference>
<reference evidence="12" key="1">
    <citation type="journal article" date="2016" name="Proc. Natl. Acad. Sci. U.S.A.">
        <title>Lipid metabolic changes in an early divergent fungus govern the establishment of a mutualistic symbiosis with endobacteria.</title>
        <authorList>
            <person name="Lastovetsky O.A."/>
            <person name="Gaspar M.L."/>
            <person name="Mondo S.J."/>
            <person name="LaButti K.M."/>
            <person name="Sandor L."/>
            <person name="Grigoriev I.V."/>
            <person name="Henry S.A."/>
            <person name="Pawlowska T.E."/>
        </authorList>
    </citation>
    <scope>NUCLEOTIDE SEQUENCE [LARGE SCALE GENOMIC DNA]</scope>
    <source>
        <strain evidence="12">ATCC 52814</strain>
    </source>
</reference>
<dbReference type="AlphaFoldDB" id="A0A1X0QN92"/>
<evidence type="ECO:0000256" key="8">
    <source>
        <dbReference type="ARBA" id="ARBA00023136"/>
    </source>
</evidence>
<organism evidence="12">
    <name type="scientific">Rhizopus microsporus var. microsporus</name>
    <dbReference type="NCBI Taxonomy" id="86635"/>
    <lineage>
        <taxon>Eukaryota</taxon>
        <taxon>Fungi</taxon>
        <taxon>Fungi incertae sedis</taxon>
        <taxon>Mucoromycota</taxon>
        <taxon>Mucoromycotina</taxon>
        <taxon>Mucoromycetes</taxon>
        <taxon>Mucorales</taxon>
        <taxon>Mucorineae</taxon>
        <taxon>Rhizopodaceae</taxon>
        <taxon>Rhizopus</taxon>
    </lineage>
</organism>
<keyword evidence="6 10" id="KW-0408">Iron</keyword>
<comment type="catalytic activity">
    <reaction evidence="10">
        <text>holo-[cytochrome c] = apo-[cytochrome c] + heme b</text>
        <dbReference type="Rhea" id="RHEA:22648"/>
        <dbReference type="Rhea" id="RHEA-COMP:10725"/>
        <dbReference type="Rhea" id="RHEA-COMP:10726"/>
        <dbReference type="ChEBI" id="CHEBI:29950"/>
        <dbReference type="ChEBI" id="CHEBI:60344"/>
        <dbReference type="ChEBI" id="CHEBI:83739"/>
        <dbReference type="EC" id="4.4.1.17"/>
    </reaction>
</comment>
<evidence type="ECO:0000256" key="5">
    <source>
        <dbReference type="ARBA" id="ARBA00022792"/>
    </source>
</evidence>
<accession>A0A1X0QN92</accession>
<evidence type="ECO:0000256" key="1">
    <source>
        <dbReference type="ARBA" id="ARBA00004273"/>
    </source>
</evidence>
<dbReference type="GO" id="GO:0005743">
    <property type="term" value="C:mitochondrial inner membrane"/>
    <property type="evidence" value="ECO:0007669"/>
    <property type="project" value="UniProtKB-SubCell"/>
</dbReference>
<keyword evidence="4 10" id="KW-0479">Metal-binding</keyword>
<keyword evidence="8 10" id="KW-0472">Membrane</keyword>
<keyword evidence="3 10" id="KW-0349">Heme</keyword>
<dbReference type="InterPro" id="IPR000511">
    <property type="entry name" value="Holocyt_c/c1_synthase"/>
</dbReference>
<evidence type="ECO:0000256" key="3">
    <source>
        <dbReference type="ARBA" id="ARBA00022617"/>
    </source>
</evidence>
<dbReference type="PANTHER" id="PTHR12743">
    <property type="entry name" value="CYTOCHROME C1 HEME LYASE"/>
    <property type="match status" value="1"/>
</dbReference>
<dbReference type="GO" id="GO:0046872">
    <property type="term" value="F:metal ion binding"/>
    <property type="evidence" value="ECO:0007669"/>
    <property type="project" value="UniProtKB-KW"/>
</dbReference>
<keyword evidence="9 10" id="KW-0456">Lyase</keyword>
<dbReference type="Pfam" id="PF01265">
    <property type="entry name" value="Cyto_heme_lyase"/>
    <property type="match status" value="2"/>
</dbReference>